<accession>A0A7E6FQI2</accession>
<reference evidence="5" key="1">
    <citation type="submission" date="2025-08" db="UniProtKB">
        <authorList>
            <consortium name="RefSeq"/>
        </authorList>
    </citation>
    <scope>IDENTIFICATION</scope>
</reference>
<evidence type="ECO:0000313" key="5">
    <source>
        <dbReference type="RefSeq" id="XP_036369809.1"/>
    </source>
</evidence>
<protein>
    <submittedName>
        <fullName evidence="5">E3 ubiquitin-protein ligase MIB2-like</fullName>
    </submittedName>
</protein>
<organism evidence="4 5">
    <name type="scientific">Octopus sinensis</name>
    <name type="common">East Asian common octopus</name>
    <dbReference type="NCBI Taxonomy" id="2607531"/>
    <lineage>
        <taxon>Eukaryota</taxon>
        <taxon>Metazoa</taxon>
        <taxon>Spiralia</taxon>
        <taxon>Lophotrochozoa</taxon>
        <taxon>Mollusca</taxon>
        <taxon>Cephalopoda</taxon>
        <taxon>Coleoidea</taxon>
        <taxon>Octopodiformes</taxon>
        <taxon>Octopoda</taxon>
        <taxon>Incirrata</taxon>
        <taxon>Octopodidae</taxon>
        <taxon>Octopus</taxon>
    </lineage>
</organism>
<dbReference type="PROSITE" id="PS50088">
    <property type="entry name" value="ANK_REPEAT"/>
    <property type="match status" value="3"/>
</dbReference>
<proteinExistence type="predicted"/>
<evidence type="ECO:0000313" key="4">
    <source>
        <dbReference type="Proteomes" id="UP000515154"/>
    </source>
</evidence>
<dbReference type="PANTHER" id="PTHR24166">
    <property type="entry name" value="ROLLING PEBBLES, ISOFORM B"/>
    <property type="match status" value="1"/>
</dbReference>
<dbReference type="PROSITE" id="PS50297">
    <property type="entry name" value="ANK_REP_REGION"/>
    <property type="match status" value="3"/>
</dbReference>
<sequence length="194" mass="21407">MFLPYIPQKKNISLFLVIDFEFARGVHRTDAVALLVSSGANVNKQNSGGDTPLHWAVANKYEDVVKVLLTSKEKNNLQVNQQNKLGWTALHFACRYGSKDVVELLLQQNGTDVKAETKQGCTPLHLASAHGHKEVVELLLQQNGIDANKVNEEGNTPLHLAVRKCMLCEVNEASMELQPCAHTVLCEDCSKTST</sequence>
<keyword evidence="4" id="KW-1185">Reference proteome</keyword>
<dbReference type="Gene3D" id="3.30.40.10">
    <property type="entry name" value="Zinc/RING finger domain, C3HC4 (zinc finger)"/>
    <property type="match status" value="1"/>
</dbReference>
<name>A0A7E6FQI2_9MOLL</name>
<dbReference type="InterPro" id="IPR002110">
    <property type="entry name" value="Ankyrin_rpt"/>
</dbReference>
<dbReference type="SUPFAM" id="SSF48403">
    <property type="entry name" value="Ankyrin repeat"/>
    <property type="match status" value="1"/>
</dbReference>
<dbReference type="AlphaFoldDB" id="A0A7E6FQI2"/>
<dbReference type="Gene3D" id="1.25.40.20">
    <property type="entry name" value="Ankyrin repeat-containing domain"/>
    <property type="match status" value="2"/>
</dbReference>
<dbReference type="PANTHER" id="PTHR24166:SF48">
    <property type="entry name" value="PROTEIN VAPYRIN"/>
    <property type="match status" value="1"/>
</dbReference>
<dbReference type="SMART" id="SM00248">
    <property type="entry name" value="ANK"/>
    <property type="match status" value="4"/>
</dbReference>
<dbReference type="InterPro" id="IPR036770">
    <property type="entry name" value="Ankyrin_rpt-contain_sf"/>
</dbReference>
<keyword evidence="2 3" id="KW-0040">ANK repeat</keyword>
<evidence type="ECO:0000256" key="2">
    <source>
        <dbReference type="ARBA" id="ARBA00023043"/>
    </source>
</evidence>
<evidence type="ECO:0000256" key="3">
    <source>
        <dbReference type="PROSITE-ProRule" id="PRU00023"/>
    </source>
</evidence>
<dbReference type="InterPro" id="IPR013083">
    <property type="entry name" value="Znf_RING/FYVE/PHD"/>
</dbReference>
<dbReference type="InterPro" id="IPR050889">
    <property type="entry name" value="Dendritic_Spine_Reg/Scaffold"/>
</dbReference>
<dbReference type="Pfam" id="PF12796">
    <property type="entry name" value="Ank_2"/>
    <property type="match status" value="1"/>
</dbReference>
<keyword evidence="1" id="KW-0677">Repeat</keyword>
<dbReference type="RefSeq" id="XP_036369809.1">
    <property type="nucleotide sequence ID" value="XM_036513916.1"/>
</dbReference>
<dbReference type="Proteomes" id="UP000515154">
    <property type="component" value="Linkage group LG27"/>
</dbReference>
<evidence type="ECO:0000256" key="1">
    <source>
        <dbReference type="ARBA" id="ARBA00022737"/>
    </source>
</evidence>
<feature type="repeat" description="ANK" evidence="3">
    <location>
        <begin position="48"/>
        <end position="80"/>
    </location>
</feature>
<dbReference type="KEGG" id="osn:115225278"/>
<dbReference type="Pfam" id="PF00023">
    <property type="entry name" value="Ank"/>
    <property type="match status" value="1"/>
</dbReference>
<gene>
    <name evidence="5" type="primary">LOC115225278</name>
</gene>
<feature type="repeat" description="ANK" evidence="3">
    <location>
        <begin position="119"/>
        <end position="152"/>
    </location>
</feature>
<dbReference type="Pfam" id="PF13920">
    <property type="entry name" value="zf-C3HC4_3"/>
    <property type="match status" value="1"/>
</dbReference>
<feature type="repeat" description="ANK" evidence="3">
    <location>
        <begin position="85"/>
        <end position="118"/>
    </location>
</feature>